<evidence type="ECO:0000313" key="2">
    <source>
        <dbReference type="EMBL" id="MFB9759436.1"/>
    </source>
</evidence>
<evidence type="ECO:0000259" key="1">
    <source>
        <dbReference type="PROSITE" id="PS50943"/>
    </source>
</evidence>
<dbReference type="Gene3D" id="1.10.260.40">
    <property type="entry name" value="lambda repressor-like DNA-binding domains"/>
    <property type="match status" value="1"/>
</dbReference>
<dbReference type="EMBL" id="JBHMAF010000071">
    <property type="protein sequence ID" value="MFB9759436.1"/>
    <property type="molecule type" value="Genomic_DNA"/>
</dbReference>
<protein>
    <submittedName>
        <fullName evidence="2">Helix-turn-helix domain-containing protein</fullName>
    </submittedName>
</protein>
<sequence>MDHTFKTALLIARQLFGKEESVLSKWQSFYNDIEKDMINLYDSPFMSFSFLALIKWLRKKEKEGIELYDILFNIELYVQEIYSYLGPLIQQEFEDSLDIMRGAASHEGQDLYQEASSYLEMNNTDVLYYLRDGISKNKFTFSKDTGRKMYQLPDKKKHVVQLSNHKDEDLKLKSIEDSMLWERTITNVLSAMDDLTADCLDVITMAWTEQTNSSTEMIQFSYEQVLEVCGYHRRKDGAKSFRIKDRLEVMKRLAALASIFIYVNEDNEIVVLSNEEQKNDFYKYKRQHIKRLFVLEDIVLAKDINTDEVIGIESCTIRPSEFLSNYLIGEKSTTALMPIKALQYSKDRHKYHKRLTRYLSWQWRIRQLSRTTMYRPFSIGGEKGLLSVMGIDSKNHKPARLKEVFENVLDNLQADHVIASWSYHQALNEQAMNQRDWFKSYWINQQIVIVPPQEMLHLQKSLQWRQESNEQQLEIFAESSLDQFVSSVNQKQESPVIEIQNGANDGQEEFENIRDTINQYKEQLKIPLRTLAEEVGISYSTLSRFLSNKTKRINGDNVEKIKKWIKHRELVDIL</sequence>
<evidence type="ECO:0000313" key="3">
    <source>
        <dbReference type="Proteomes" id="UP001589609"/>
    </source>
</evidence>
<keyword evidence="3" id="KW-1185">Reference proteome</keyword>
<reference evidence="2 3" key="1">
    <citation type="submission" date="2024-09" db="EMBL/GenBank/DDBJ databases">
        <authorList>
            <person name="Sun Q."/>
            <person name="Mori K."/>
        </authorList>
    </citation>
    <scope>NUCLEOTIDE SEQUENCE [LARGE SCALE GENOMIC DNA]</scope>
    <source>
        <strain evidence="2 3">JCM 11201</strain>
    </source>
</reference>
<dbReference type="InterPro" id="IPR001387">
    <property type="entry name" value="Cro/C1-type_HTH"/>
</dbReference>
<dbReference type="Proteomes" id="UP001589609">
    <property type="component" value="Unassembled WGS sequence"/>
</dbReference>
<gene>
    <name evidence="2" type="ORF">ACFFMS_13475</name>
</gene>
<dbReference type="SUPFAM" id="SSF47413">
    <property type="entry name" value="lambda repressor-like DNA-binding domains"/>
    <property type="match status" value="1"/>
</dbReference>
<dbReference type="RefSeq" id="WP_379949746.1">
    <property type="nucleotide sequence ID" value="NZ_JBHMAF010000071.1"/>
</dbReference>
<dbReference type="InterPro" id="IPR010982">
    <property type="entry name" value="Lambda_DNA-bd_dom_sf"/>
</dbReference>
<feature type="domain" description="HTH cro/C1-type" evidence="1">
    <location>
        <begin position="517"/>
        <end position="561"/>
    </location>
</feature>
<name>A0ABV5WFP4_9BACI</name>
<dbReference type="PROSITE" id="PS50943">
    <property type="entry name" value="HTH_CROC1"/>
    <property type="match status" value="1"/>
</dbReference>
<dbReference type="CDD" id="cd00093">
    <property type="entry name" value="HTH_XRE"/>
    <property type="match status" value="1"/>
</dbReference>
<comment type="caution">
    <text evidence="2">The sequence shown here is derived from an EMBL/GenBank/DDBJ whole genome shotgun (WGS) entry which is preliminary data.</text>
</comment>
<accession>A0ABV5WFP4</accession>
<organism evidence="2 3">
    <name type="scientific">Ectobacillus funiculus</name>
    <dbReference type="NCBI Taxonomy" id="137993"/>
    <lineage>
        <taxon>Bacteria</taxon>
        <taxon>Bacillati</taxon>
        <taxon>Bacillota</taxon>
        <taxon>Bacilli</taxon>
        <taxon>Bacillales</taxon>
        <taxon>Bacillaceae</taxon>
        <taxon>Ectobacillus</taxon>
    </lineage>
</organism>
<proteinExistence type="predicted"/>